<dbReference type="Pfam" id="PF11614">
    <property type="entry name" value="FixG_C"/>
    <property type="match status" value="1"/>
</dbReference>
<keyword evidence="7" id="KW-1133">Transmembrane helix</keyword>
<keyword evidence="1" id="KW-0813">Transport</keyword>
<evidence type="ECO:0000256" key="4">
    <source>
        <dbReference type="ARBA" id="ARBA00022982"/>
    </source>
</evidence>
<comment type="caution">
    <text evidence="9">The sequence shown here is derived from an EMBL/GenBank/DDBJ whole genome shotgun (WGS) entry which is preliminary data.</text>
</comment>
<feature type="transmembrane region" description="Helical" evidence="7">
    <location>
        <begin position="189"/>
        <end position="206"/>
    </location>
</feature>
<reference evidence="9" key="1">
    <citation type="submission" date="2021-04" db="EMBL/GenBank/DDBJ databases">
        <title>The genome sequence of Ideonella sp. 4Y11.</title>
        <authorList>
            <person name="Liu Y."/>
        </authorList>
    </citation>
    <scope>NUCLEOTIDE SEQUENCE</scope>
    <source>
        <strain evidence="9">4Y11</strain>
    </source>
</reference>
<dbReference type="Proteomes" id="UP000678374">
    <property type="component" value="Unassembled WGS sequence"/>
</dbReference>
<evidence type="ECO:0000313" key="9">
    <source>
        <dbReference type="EMBL" id="MBQ0961604.1"/>
    </source>
</evidence>
<evidence type="ECO:0000256" key="6">
    <source>
        <dbReference type="ARBA" id="ARBA00023014"/>
    </source>
</evidence>
<dbReference type="InterPro" id="IPR013783">
    <property type="entry name" value="Ig-like_fold"/>
</dbReference>
<gene>
    <name evidence="9" type="primary">ccoG</name>
    <name evidence="9" type="ORF">KAK06_21875</name>
</gene>
<sequence length="466" mass="51696">MSPNPPPAPLLQLAPRERIHPRAIDGLYARWRIALVWVTQLFFYGVPWLQWNDRQALLFDLEAGRYHVFGLLLYPQDFFYLTALLVLCALGLFFVTAVAGRIWCGYACPQTVYTEIFLWIEHRFEGDRSARLRLDNSGWGLDKLWRRGGKHAAWLGFSLWTGFTFVGYFTPIRDLALHTLAGAMGPWELFWVIFYGGATYGNAGFLREQMCTYICPYARFQSALIDRHSLIIGYDVARGEPRGARPKNADAAALGLGDCIDCTLCVQVCPTGIDIRNGLQNACIGCAACIDACDSVMDRIGAPRGLIRYGTEAGIEGHLSRSQMLHHVLRPRVFIYAALMAVLVGLFAWSLSQRPPLRLDVVRDRAALARWDDQGRLENVYRLQVSNQTELAQTLSLTVEGLPGLVVSTLPAVALPPSGIVNHTVQVALPMEAAQPLSPGSHPITLRLRAGQGAPAEAATTFYVPR</sequence>
<dbReference type="GO" id="GO:0051539">
    <property type="term" value="F:4 iron, 4 sulfur cluster binding"/>
    <property type="evidence" value="ECO:0007669"/>
    <property type="project" value="UniProtKB-KW"/>
</dbReference>
<protein>
    <submittedName>
        <fullName evidence="9">Cytochrome c oxidase accessory protein CcoG</fullName>
    </submittedName>
</protein>
<dbReference type="InterPro" id="IPR017896">
    <property type="entry name" value="4Fe4S_Fe-S-bd"/>
</dbReference>
<dbReference type="PROSITE" id="PS51379">
    <property type="entry name" value="4FE4S_FER_2"/>
    <property type="match status" value="1"/>
</dbReference>
<dbReference type="Pfam" id="PF13746">
    <property type="entry name" value="Fer4_18"/>
    <property type="match status" value="1"/>
</dbReference>
<dbReference type="GO" id="GO:0046872">
    <property type="term" value="F:metal ion binding"/>
    <property type="evidence" value="ECO:0007669"/>
    <property type="project" value="UniProtKB-KW"/>
</dbReference>
<dbReference type="AlphaFoldDB" id="A0A941BN59"/>
<dbReference type="InterPro" id="IPR032879">
    <property type="entry name" value="FixG_C"/>
</dbReference>
<dbReference type="RefSeq" id="WP_210804291.1">
    <property type="nucleotide sequence ID" value="NZ_JAGQDE010000033.1"/>
</dbReference>
<accession>A0A941BN59</accession>
<keyword evidence="6" id="KW-0411">Iron-sulfur</keyword>
<evidence type="ECO:0000256" key="7">
    <source>
        <dbReference type="SAM" id="Phobius"/>
    </source>
</evidence>
<keyword evidence="4" id="KW-0249">Electron transport</keyword>
<dbReference type="PANTHER" id="PTHR30176:SF3">
    <property type="entry name" value="FERREDOXIN-TYPE PROTEIN NAPH"/>
    <property type="match status" value="1"/>
</dbReference>
<dbReference type="Gene3D" id="2.60.40.10">
    <property type="entry name" value="Immunoglobulins"/>
    <property type="match status" value="1"/>
</dbReference>
<dbReference type="InterPro" id="IPR051684">
    <property type="entry name" value="Electron_Trans/Redox"/>
</dbReference>
<dbReference type="EMBL" id="JAGQDE010000033">
    <property type="protein sequence ID" value="MBQ0961604.1"/>
    <property type="molecule type" value="Genomic_DNA"/>
</dbReference>
<feature type="domain" description="4Fe-4S ferredoxin-type" evidence="8">
    <location>
        <begin position="250"/>
        <end position="278"/>
    </location>
</feature>
<keyword evidence="7" id="KW-0472">Membrane</keyword>
<keyword evidence="7" id="KW-0812">Transmembrane</keyword>
<keyword evidence="3" id="KW-0479">Metal-binding</keyword>
<evidence type="ECO:0000256" key="3">
    <source>
        <dbReference type="ARBA" id="ARBA00022723"/>
    </source>
</evidence>
<evidence type="ECO:0000259" key="8">
    <source>
        <dbReference type="PROSITE" id="PS51379"/>
    </source>
</evidence>
<organism evidence="9 10">
    <name type="scientific">Ideonella aquatica</name>
    <dbReference type="NCBI Taxonomy" id="2824119"/>
    <lineage>
        <taxon>Bacteria</taxon>
        <taxon>Pseudomonadati</taxon>
        <taxon>Pseudomonadota</taxon>
        <taxon>Betaproteobacteria</taxon>
        <taxon>Burkholderiales</taxon>
        <taxon>Sphaerotilaceae</taxon>
        <taxon>Ideonella</taxon>
    </lineage>
</organism>
<evidence type="ECO:0000313" key="10">
    <source>
        <dbReference type="Proteomes" id="UP000678374"/>
    </source>
</evidence>
<keyword evidence="10" id="KW-1185">Reference proteome</keyword>
<feature type="transmembrane region" description="Helical" evidence="7">
    <location>
        <begin position="333"/>
        <end position="351"/>
    </location>
</feature>
<dbReference type="InterPro" id="IPR014116">
    <property type="entry name" value="Cyt_c_oxidase_cbb3_FixG"/>
</dbReference>
<evidence type="ECO:0000256" key="1">
    <source>
        <dbReference type="ARBA" id="ARBA00022448"/>
    </source>
</evidence>
<dbReference type="Pfam" id="PF12801">
    <property type="entry name" value="Fer4_5"/>
    <property type="match status" value="1"/>
</dbReference>
<keyword evidence="2" id="KW-0004">4Fe-4S</keyword>
<proteinExistence type="predicted"/>
<feature type="transmembrane region" description="Helical" evidence="7">
    <location>
        <begin position="78"/>
        <end position="99"/>
    </location>
</feature>
<feature type="transmembrane region" description="Helical" evidence="7">
    <location>
        <begin position="152"/>
        <end position="169"/>
    </location>
</feature>
<evidence type="ECO:0000256" key="5">
    <source>
        <dbReference type="ARBA" id="ARBA00023004"/>
    </source>
</evidence>
<dbReference type="SUPFAM" id="SSF54862">
    <property type="entry name" value="4Fe-4S ferredoxins"/>
    <property type="match status" value="1"/>
</dbReference>
<name>A0A941BN59_9BURK</name>
<dbReference type="InterPro" id="IPR017900">
    <property type="entry name" value="4Fe4S_Fe_S_CS"/>
</dbReference>
<keyword evidence="5" id="KW-0408">Iron</keyword>
<dbReference type="GO" id="GO:0005886">
    <property type="term" value="C:plasma membrane"/>
    <property type="evidence" value="ECO:0007669"/>
    <property type="project" value="TreeGrafter"/>
</dbReference>
<evidence type="ECO:0000256" key="2">
    <source>
        <dbReference type="ARBA" id="ARBA00022485"/>
    </source>
</evidence>
<dbReference type="NCBIfam" id="TIGR02745">
    <property type="entry name" value="ccoG_rdxA_fixG"/>
    <property type="match status" value="1"/>
</dbReference>
<dbReference type="PROSITE" id="PS00198">
    <property type="entry name" value="4FE4S_FER_1"/>
    <property type="match status" value="1"/>
</dbReference>
<dbReference type="PANTHER" id="PTHR30176">
    <property type="entry name" value="FERREDOXIN-TYPE PROTEIN NAPH"/>
    <property type="match status" value="1"/>
</dbReference>